<sequence length="176" mass="20206">MSLVEALAEFKEKEGVSDILNANWYTIATTALAASSAGPEVVKLYRFATKDLDLEKQKLVQRRIKEAVIKTSILYGGPKALQALFPLFKDLKEEEIDSYGPRYDSLNDPNDGEKRKEKGRRFFEKLWTPGAAQENLDFNKKYSPDLYLMTLHSLEWTSPRTPSSTSWRRNWSILLL</sequence>
<protein>
    <submittedName>
        <fullName evidence="1">Uncharacterized protein</fullName>
    </submittedName>
</protein>
<gene>
    <name evidence="1" type="ORF">PRZ48_010443</name>
</gene>
<dbReference type="PANTHER" id="PTHR28180">
    <property type="entry name" value="CONSERVED MITOCHONDRIAL PROTEIN-RELATED"/>
    <property type="match status" value="1"/>
</dbReference>
<dbReference type="InterPro" id="IPR029032">
    <property type="entry name" value="AhpD-like"/>
</dbReference>
<evidence type="ECO:0000313" key="1">
    <source>
        <dbReference type="EMBL" id="KAK4497789.1"/>
    </source>
</evidence>
<dbReference type="Proteomes" id="UP001305779">
    <property type="component" value="Unassembled WGS sequence"/>
</dbReference>
<organism evidence="1 2">
    <name type="scientific">Zasmidium cellare</name>
    <name type="common">Wine cellar mold</name>
    <name type="synonym">Racodium cellare</name>
    <dbReference type="NCBI Taxonomy" id="395010"/>
    <lineage>
        <taxon>Eukaryota</taxon>
        <taxon>Fungi</taxon>
        <taxon>Dikarya</taxon>
        <taxon>Ascomycota</taxon>
        <taxon>Pezizomycotina</taxon>
        <taxon>Dothideomycetes</taxon>
        <taxon>Dothideomycetidae</taxon>
        <taxon>Mycosphaerellales</taxon>
        <taxon>Mycosphaerellaceae</taxon>
        <taxon>Zasmidium</taxon>
    </lineage>
</organism>
<comment type="caution">
    <text evidence="1">The sequence shown here is derived from an EMBL/GenBank/DDBJ whole genome shotgun (WGS) entry which is preliminary data.</text>
</comment>
<keyword evidence="2" id="KW-1185">Reference proteome</keyword>
<evidence type="ECO:0000313" key="2">
    <source>
        <dbReference type="Proteomes" id="UP001305779"/>
    </source>
</evidence>
<name>A0ABR0E901_ZASCE</name>
<dbReference type="Gene3D" id="1.20.1290.10">
    <property type="entry name" value="AhpD-like"/>
    <property type="match status" value="1"/>
</dbReference>
<dbReference type="InterPro" id="IPR052999">
    <property type="entry name" value="PTS1_Protein"/>
</dbReference>
<accession>A0ABR0E901</accession>
<dbReference type="EMBL" id="JAXOVC010000008">
    <property type="protein sequence ID" value="KAK4497789.1"/>
    <property type="molecule type" value="Genomic_DNA"/>
</dbReference>
<proteinExistence type="predicted"/>
<reference evidence="1 2" key="1">
    <citation type="journal article" date="2023" name="G3 (Bethesda)">
        <title>A chromosome-level genome assembly of Zasmidium syzygii isolated from banana leaves.</title>
        <authorList>
            <person name="van Westerhoven A.C."/>
            <person name="Mehrabi R."/>
            <person name="Talebi R."/>
            <person name="Steentjes M.B.F."/>
            <person name="Corcolon B."/>
            <person name="Chong P.A."/>
            <person name="Kema G.H.J."/>
            <person name="Seidl M.F."/>
        </authorList>
    </citation>
    <scope>NUCLEOTIDE SEQUENCE [LARGE SCALE GENOMIC DNA]</scope>
    <source>
        <strain evidence="1 2">P124</strain>
    </source>
</reference>